<dbReference type="AlphaFoldDB" id="A0A2P2P9F1"/>
<organism evidence="1">
    <name type="scientific">Rhizophora mucronata</name>
    <name type="common">Asiatic mangrove</name>
    <dbReference type="NCBI Taxonomy" id="61149"/>
    <lineage>
        <taxon>Eukaryota</taxon>
        <taxon>Viridiplantae</taxon>
        <taxon>Streptophyta</taxon>
        <taxon>Embryophyta</taxon>
        <taxon>Tracheophyta</taxon>
        <taxon>Spermatophyta</taxon>
        <taxon>Magnoliopsida</taxon>
        <taxon>eudicotyledons</taxon>
        <taxon>Gunneridae</taxon>
        <taxon>Pentapetalae</taxon>
        <taxon>rosids</taxon>
        <taxon>fabids</taxon>
        <taxon>Malpighiales</taxon>
        <taxon>Rhizophoraceae</taxon>
        <taxon>Rhizophora</taxon>
    </lineage>
</organism>
<protein>
    <submittedName>
        <fullName evidence="1">Uncharacterized protein</fullName>
    </submittedName>
</protein>
<accession>A0A2P2P9F1</accession>
<evidence type="ECO:0000313" key="1">
    <source>
        <dbReference type="EMBL" id="MBX51327.1"/>
    </source>
</evidence>
<name>A0A2P2P9F1_RHIMU</name>
<sequence>MLGCRNYIQERQDDWNTSKVLLKLLASQAFLLFFKCKF</sequence>
<proteinExistence type="predicted"/>
<reference evidence="1" key="1">
    <citation type="submission" date="2018-02" db="EMBL/GenBank/DDBJ databases">
        <title>Rhizophora mucronata_Transcriptome.</title>
        <authorList>
            <person name="Meera S.P."/>
            <person name="Sreeshan A."/>
            <person name="Augustine A."/>
        </authorList>
    </citation>
    <scope>NUCLEOTIDE SEQUENCE</scope>
    <source>
        <tissue evidence="1">Leaf</tissue>
    </source>
</reference>
<dbReference type="EMBL" id="GGEC01070843">
    <property type="protein sequence ID" value="MBX51327.1"/>
    <property type="molecule type" value="Transcribed_RNA"/>
</dbReference>